<dbReference type="InterPro" id="IPR010254">
    <property type="entry name" value="B12-dep_deHydtase_bsu"/>
</dbReference>
<dbReference type="AlphaFoldDB" id="A0ABD4RDX2"/>
<evidence type="ECO:0000313" key="2">
    <source>
        <dbReference type="Proteomes" id="UP000775179"/>
    </source>
</evidence>
<dbReference type="RefSeq" id="WP_021875657.1">
    <property type="nucleotide sequence ID" value="NZ_CP018624.1"/>
</dbReference>
<evidence type="ECO:0000313" key="1">
    <source>
        <dbReference type="EMBL" id="MBX7289483.1"/>
    </source>
</evidence>
<protein>
    <submittedName>
        <fullName evidence="1">Uncharacterized protein</fullName>
    </submittedName>
</protein>
<proteinExistence type="predicted"/>
<dbReference type="EMBL" id="JAIFTX010000001">
    <property type="protein sequence ID" value="MBX7289483.1"/>
    <property type="molecule type" value="Genomic_DNA"/>
</dbReference>
<organism evidence="1 2">
    <name type="scientific">Clostridium chauvoei</name>
    <dbReference type="NCBI Taxonomy" id="46867"/>
    <lineage>
        <taxon>Bacteria</taxon>
        <taxon>Bacillati</taxon>
        <taxon>Bacillota</taxon>
        <taxon>Clostridia</taxon>
        <taxon>Eubacteriales</taxon>
        <taxon>Clostridiaceae</taxon>
        <taxon>Clostridium</taxon>
    </lineage>
</organism>
<accession>A0ABD4RDX2</accession>
<gene>
    <name evidence="1" type="ORF">K4H94_00255</name>
</gene>
<dbReference type="GeneID" id="66301668"/>
<sequence length="104" mass="12036">MNNLLKIYSDSNDTKLKLVKEGIEEQGICYEILSLKSAYNLDIKKHPFSLAIIIDNKDILIKSINFIKRINFNVENISNKYLKEVGLDIGRYIKGFPLKGDWDE</sequence>
<dbReference type="SUPFAM" id="SSF52968">
    <property type="entry name" value="B12-dependent dehydatase associated subunit"/>
    <property type="match status" value="1"/>
</dbReference>
<name>A0ABD4RDX2_9CLOT</name>
<dbReference type="KEGG" id="cchv:BTM20_07285"/>
<reference evidence="1 2" key="1">
    <citation type="submission" date="2021-08" db="EMBL/GenBank/DDBJ databases">
        <title>Genome sequence analysis of Clostridium chauvoei strains of European origin and evaluation of typing options for outbreak investigations.</title>
        <authorList>
            <person name="Abdel-Glil M."/>
            <person name="Thomas P."/>
            <person name="Seyboldt C."/>
        </authorList>
    </citation>
    <scope>NUCLEOTIDE SEQUENCE [LARGE SCALE GENOMIC DNA]</scope>
    <source>
        <strain evidence="1 2">S0260-09</strain>
    </source>
</reference>
<comment type="caution">
    <text evidence="1">The sequence shown here is derived from an EMBL/GenBank/DDBJ whole genome shotgun (WGS) entry which is preliminary data.</text>
</comment>
<dbReference type="Proteomes" id="UP000775179">
    <property type="component" value="Unassembled WGS sequence"/>
</dbReference>